<name>A3U9G2_CROAH</name>
<proteinExistence type="predicted"/>
<dbReference type="SUPFAM" id="SSF51182">
    <property type="entry name" value="RmlC-like cupins"/>
    <property type="match status" value="1"/>
</dbReference>
<dbReference type="InterPro" id="IPR013096">
    <property type="entry name" value="Cupin_2"/>
</dbReference>
<dbReference type="InterPro" id="IPR011051">
    <property type="entry name" value="RmlC_Cupin_sf"/>
</dbReference>
<dbReference type="RefSeq" id="WP_013187833.1">
    <property type="nucleotide sequence ID" value="NC_014230.1"/>
</dbReference>
<dbReference type="Gene3D" id="2.60.120.10">
    <property type="entry name" value="Jelly Rolls"/>
    <property type="match status" value="1"/>
</dbReference>
<dbReference type="Proteomes" id="UP000002297">
    <property type="component" value="Chromosome"/>
</dbReference>
<evidence type="ECO:0000259" key="1">
    <source>
        <dbReference type="Pfam" id="PF07883"/>
    </source>
</evidence>
<accession>A3U9G2</accession>
<dbReference type="eggNOG" id="COG0662">
    <property type="taxonomic scope" value="Bacteria"/>
</dbReference>
<reference evidence="2 3" key="1">
    <citation type="journal article" date="2010" name="J. Bacteriol.">
        <title>The complete genome sequence of Croceibacter atlanticus HTCC2559T.</title>
        <authorList>
            <person name="Oh H.M."/>
            <person name="Kang I."/>
            <person name="Ferriera S."/>
            <person name="Giovannoni S.J."/>
            <person name="Cho J.C."/>
        </authorList>
    </citation>
    <scope>NUCLEOTIDE SEQUENCE [LARGE SCALE GENOMIC DNA]</scope>
    <source>
        <strain evidence="3">ATCC BAA-628 / HTCC2559 / KCTC 12090</strain>
    </source>
</reference>
<organism evidence="2 3">
    <name type="scientific">Croceibacter atlanticus (strain ATCC BAA-628 / JCM 21780 / CIP 108009 / IAM 15332 / KCTC 12090 / HTCC2559)</name>
    <dbReference type="NCBI Taxonomy" id="216432"/>
    <lineage>
        <taxon>Bacteria</taxon>
        <taxon>Pseudomonadati</taxon>
        <taxon>Bacteroidota</taxon>
        <taxon>Flavobacteriia</taxon>
        <taxon>Flavobacteriales</taxon>
        <taxon>Flavobacteriaceae</taxon>
        <taxon>Croceibacter</taxon>
    </lineage>
</organism>
<evidence type="ECO:0000313" key="2">
    <source>
        <dbReference type="EMBL" id="EAP86448.1"/>
    </source>
</evidence>
<dbReference type="AlphaFoldDB" id="A3U9G2"/>
<feature type="domain" description="Cupin type-2" evidence="1">
    <location>
        <begin position="32"/>
        <end position="96"/>
    </location>
</feature>
<dbReference type="KEGG" id="cat:CA2559_10448"/>
<dbReference type="GeneID" id="89453829"/>
<evidence type="ECO:0000313" key="3">
    <source>
        <dbReference type="Proteomes" id="UP000002297"/>
    </source>
</evidence>
<gene>
    <name evidence="2" type="ordered locus">CA2559_10448</name>
</gene>
<dbReference type="HOGENOM" id="CLU_1501101_0_0_10"/>
<dbReference type="EMBL" id="CP002046">
    <property type="protein sequence ID" value="EAP86448.1"/>
    <property type="molecule type" value="Genomic_DNA"/>
</dbReference>
<dbReference type="Pfam" id="PF07883">
    <property type="entry name" value="Cupin_2"/>
    <property type="match status" value="1"/>
</dbReference>
<keyword evidence="3" id="KW-1185">Reference proteome</keyword>
<dbReference type="InterPro" id="IPR014710">
    <property type="entry name" value="RmlC-like_jellyroll"/>
</dbReference>
<dbReference type="OrthoDB" id="72027at2"/>
<protein>
    <recommendedName>
        <fullName evidence="1">Cupin type-2 domain-containing protein</fullName>
    </recommendedName>
</protein>
<sequence length="179" mass="20341">MAKRNVTFSNPILNDEIEILSESEESLVFKTTLLPQSGQTQKHYHTKITEVFKVISGELQVFINNKPFLLKENETRQISPFTKHQFYNPTNKTVVFKVTVNTPGKLREGLQIMYGLAEDGKVYKNGLPKNILLMAIALQKMDTYVPNIPRGVQNLGIIVLAFLGKTLGLEQKLLRKYCT</sequence>
<dbReference type="STRING" id="216432.CA2559_10448"/>
<dbReference type="CDD" id="cd02208">
    <property type="entry name" value="cupin_RmlC-like"/>
    <property type="match status" value="1"/>
</dbReference>